<reference evidence="1" key="1">
    <citation type="submission" date="2017-05" db="UniProtKB">
        <authorList>
            <consortium name="EnsemblMetazoa"/>
        </authorList>
    </citation>
    <scope>IDENTIFICATION</scope>
</reference>
<dbReference type="AlphaFoldDB" id="A0A1X7UBB5"/>
<organism evidence="1">
    <name type="scientific">Amphimedon queenslandica</name>
    <name type="common">Sponge</name>
    <dbReference type="NCBI Taxonomy" id="400682"/>
    <lineage>
        <taxon>Eukaryota</taxon>
        <taxon>Metazoa</taxon>
        <taxon>Porifera</taxon>
        <taxon>Demospongiae</taxon>
        <taxon>Heteroscleromorpha</taxon>
        <taxon>Haplosclerida</taxon>
        <taxon>Niphatidae</taxon>
        <taxon>Amphimedon</taxon>
    </lineage>
</organism>
<evidence type="ECO:0000313" key="1">
    <source>
        <dbReference type="EnsemblMetazoa" id="Aqu2.1.24769_001"/>
    </source>
</evidence>
<proteinExistence type="predicted"/>
<dbReference type="EnsemblMetazoa" id="Aqu2.1.24769_001">
    <property type="protein sequence ID" value="Aqu2.1.24769_001"/>
    <property type="gene ID" value="Aqu2.1.24769"/>
</dbReference>
<name>A0A1X7UBB5_AMPQE</name>
<dbReference type="InParanoid" id="A0A1X7UBB5"/>
<protein>
    <submittedName>
        <fullName evidence="1">Uncharacterized protein</fullName>
    </submittedName>
</protein>
<accession>A0A1X7UBB5</accession>
<sequence>MLHINGIIFCILIKVKTTGVSKHIASTTLLQSSESENSDIEADTTAIIERSNAENHEALKILHDIDLSDTMETDIVLDYVTNNETSIVDG</sequence>